<evidence type="ECO:0000256" key="1">
    <source>
        <dbReference type="SAM" id="MobiDB-lite"/>
    </source>
</evidence>
<dbReference type="Proteomes" id="UP000011602">
    <property type="component" value="Unassembled WGS sequence"/>
</dbReference>
<feature type="compositionally biased region" description="Basic and acidic residues" evidence="1">
    <location>
        <begin position="71"/>
        <end position="98"/>
    </location>
</feature>
<comment type="caution">
    <text evidence="2">The sequence shown here is derived from an EMBL/GenBank/DDBJ whole genome shotgun (WGS) entry which is preliminary data.</text>
</comment>
<organism evidence="2 3">
    <name type="scientific">Natronolimnohabitans innermongolicus JCM 12255</name>
    <dbReference type="NCBI Taxonomy" id="1227499"/>
    <lineage>
        <taxon>Archaea</taxon>
        <taxon>Methanobacteriati</taxon>
        <taxon>Methanobacteriota</taxon>
        <taxon>Stenosarchaea group</taxon>
        <taxon>Halobacteria</taxon>
        <taxon>Halobacteriales</taxon>
        <taxon>Natrialbaceae</taxon>
        <taxon>Natronolimnohabitans</taxon>
    </lineage>
</organism>
<dbReference type="EMBL" id="AOHZ01000018">
    <property type="protein sequence ID" value="ELY60630.1"/>
    <property type="molecule type" value="Genomic_DNA"/>
</dbReference>
<accession>L9XFZ0</accession>
<dbReference type="AlphaFoldDB" id="L9XFZ0"/>
<feature type="region of interest" description="Disordered" evidence="1">
    <location>
        <begin position="60"/>
        <end position="98"/>
    </location>
</feature>
<reference evidence="2 3" key="1">
    <citation type="journal article" date="2014" name="PLoS Genet.">
        <title>Phylogenetically driven sequencing of extremely halophilic archaea reveals strategies for static and dynamic osmo-response.</title>
        <authorList>
            <person name="Becker E.A."/>
            <person name="Seitzer P.M."/>
            <person name="Tritt A."/>
            <person name="Larsen D."/>
            <person name="Krusor M."/>
            <person name="Yao A.I."/>
            <person name="Wu D."/>
            <person name="Madern D."/>
            <person name="Eisen J.A."/>
            <person name="Darling A.E."/>
            <person name="Facciotti M.T."/>
        </authorList>
    </citation>
    <scope>NUCLEOTIDE SEQUENCE [LARGE SCALE GENOMIC DNA]</scope>
    <source>
        <strain evidence="2 3">JCM 12255</strain>
    </source>
</reference>
<protein>
    <submittedName>
        <fullName evidence="2">Uncharacterized protein</fullName>
    </submittedName>
</protein>
<sequence>MIEYAVADRWRHFESIVLEAAPLEALSALNARSVFRGGPRAPENAGLGSLPYMTASTVVQWPSSQSRTRRRDGSPHRFLRLERRETDRMELSGNREPR</sequence>
<name>L9XFZ0_9EURY</name>
<evidence type="ECO:0000313" key="2">
    <source>
        <dbReference type="EMBL" id="ELY60630.1"/>
    </source>
</evidence>
<evidence type="ECO:0000313" key="3">
    <source>
        <dbReference type="Proteomes" id="UP000011602"/>
    </source>
</evidence>
<keyword evidence="3" id="KW-1185">Reference proteome</keyword>
<gene>
    <name evidence="2" type="ORF">C493_04116</name>
</gene>
<proteinExistence type="predicted"/>